<comment type="caution">
    <text evidence="1">The sequence shown here is derived from an EMBL/GenBank/DDBJ whole genome shotgun (WGS) entry which is preliminary data.</text>
</comment>
<gene>
    <name evidence="1" type="ORF">IHE45_19G120500</name>
</gene>
<name>A0ACB7U181_DIOAL</name>
<dbReference type="Proteomes" id="UP000827976">
    <property type="component" value="Chromosome 19"/>
</dbReference>
<dbReference type="EMBL" id="CM037029">
    <property type="protein sequence ID" value="KAH7654069.1"/>
    <property type="molecule type" value="Genomic_DNA"/>
</dbReference>
<reference evidence="2" key="1">
    <citation type="journal article" date="2022" name="Nat. Commun.">
        <title>Chromosome evolution and the genetic basis of agronomically important traits in greater yam.</title>
        <authorList>
            <person name="Bredeson J.V."/>
            <person name="Lyons J.B."/>
            <person name="Oniyinde I.O."/>
            <person name="Okereke N.R."/>
            <person name="Kolade O."/>
            <person name="Nnabue I."/>
            <person name="Nwadili C.O."/>
            <person name="Hribova E."/>
            <person name="Parker M."/>
            <person name="Nwogha J."/>
            <person name="Shu S."/>
            <person name="Carlson J."/>
            <person name="Kariba R."/>
            <person name="Muthemba S."/>
            <person name="Knop K."/>
            <person name="Barton G.J."/>
            <person name="Sherwood A.V."/>
            <person name="Lopez-Montes A."/>
            <person name="Asiedu R."/>
            <person name="Jamnadass R."/>
            <person name="Muchugi A."/>
            <person name="Goodstein D."/>
            <person name="Egesi C.N."/>
            <person name="Featherston J."/>
            <person name="Asfaw A."/>
            <person name="Simpson G.G."/>
            <person name="Dolezel J."/>
            <person name="Hendre P.S."/>
            <person name="Van Deynze A."/>
            <person name="Kumar P.L."/>
            <person name="Obidiegwu J.E."/>
            <person name="Bhattacharjee R."/>
            <person name="Rokhsar D.S."/>
        </authorList>
    </citation>
    <scope>NUCLEOTIDE SEQUENCE [LARGE SCALE GENOMIC DNA]</scope>
    <source>
        <strain evidence="2">cv. TDa95/00328</strain>
    </source>
</reference>
<sequence>MVRLETKKRCMNTACGAAASDGEWLKGWGLRSGGFADLCGKCGLAFEQLLFCDIFHENESGWRECKFCRKRLHCGCIASNASLDLLDCGGVQCNSCLKNSNISPTPGHVVQCLLPSSLSMLLDSPIRGKKDEKVNDFVMSVAEVTSHVGNAGSSHASSKNQIPVVSFHNSRQGDGRLSISMRTSNFGNTLASCNSGNQPSVLLLPNSATEGKEHNKALSAFEQMQMLHHHLGRLPKTSNAVASEESKDMIPYVRVTRSPSQGRGRNQMLPRYWPRITDKELQQISGDSKSKILPLFEKVLSASDAGRIGRLVLPKACAEAYFPPIYQPEGLPLRIQDAKGKDWVFQFRFWPNNNSRMYVLEGVTPCIQSLQLQAGDTVTFNRVDPEGKLVMGFRKAIHNTSIENSQVSAIDHGAIGNEPFSAGVTVNPVNLSGYFGFLPSLMGTTVPQLSTLPEHLSSAGANIGCRKIGTHGQESNEGLSLKPSLAQDMKRSLSIGSKGKRLLMDNEYAMELKLTWEEAQDMLRPPPTLKPSIVEIEDHEIEEYKEPPVFGKRTIFTMQASGELDQWVQCDDCLKWRRLPLDVLLSSKWTCADNTWDLKRASCYAPDEVGSRELQNMLQLNAEFYSDLRGSTAGSISENVLPELEASGLGDVSTAAVIDDDNVSNCIIATTTRHPRHRPGCTCIVCIQPPSGKGPKHKPTCMCNVCMTVKRRFKTLMMRKKKRQSEYEESVAIKKQAWGCADEMESDSSLKTRHLQDPTQETELASGSDNSITEKLEMSKGIIDLNFQPEKDSCSQAWATPVSMISLLQEANLPSENYLEQNKLSNLACEHQVSLSLNTLQQVTGESEKTELLSFNGSSVS</sequence>
<protein>
    <submittedName>
        <fullName evidence="1">Zinc finger CW-type protein</fullName>
    </submittedName>
</protein>
<accession>A0ACB7U181</accession>
<proteinExistence type="predicted"/>
<evidence type="ECO:0000313" key="1">
    <source>
        <dbReference type="EMBL" id="KAH7654069.1"/>
    </source>
</evidence>
<organism evidence="1 2">
    <name type="scientific">Dioscorea alata</name>
    <name type="common">Purple yam</name>
    <dbReference type="NCBI Taxonomy" id="55571"/>
    <lineage>
        <taxon>Eukaryota</taxon>
        <taxon>Viridiplantae</taxon>
        <taxon>Streptophyta</taxon>
        <taxon>Embryophyta</taxon>
        <taxon>Tracheophyta</taxon>
        <taxon>Spermatophyta</taxon>
        <taxon>Magnoliopsida</taxon>
        <taxon>Liliopsida</taxon>
        <taxon>Dioscoreales</taxon>
        <taxon>Dioscoreaceae</taxon>
        <taxon>Dioscorea</taxon>
    </lineage>
</organism>
<keyword evidence="2" id="KW-1185">Reference proteome</keyword>
<evidence type="ECO:0000313" key="2">
    <source>
        <dbReference type="Proteomes" id="UP000827976"/>
    </source>
</evidence>